<gene>
    <name evidence="1" type="ORF">ACFOGP_04310</name>
</gene>
<dbReference type="EMBL" id="JBHRTB010000010">
    <property type="protein sequence ID" value="MFC3141916.1"/>
    <property type="molecule type" value="Genomic_DNA"/>
</dbReference>
<proteinExistence type="predicted"/>
<reference evidence="2" key="1">
    <citation type="journal article" date="2019" name="Int. J. Syst. Evol. Microbiol.">
        <title>The Global Catalogue of Microorganisms (GCM) 10K type strain sequencing project: providing services to taxonomists for standard genome sequencing and annotation.</title>
        <authorList>
            <consortium name="The Broad Institute Genomics Platform"/>
            <consortium name="The Broad Institute Genome Sequencing Center for Infectious Disease"/>
            <person name="Wu L."/>
            <person name="Ma J."/>
        </authorList>
    </citation>
    <scope>NUCLEOTIDE SEQUENCE [LARGE SCALE GENOMIC DNA]</scope>
    <source>
        <strain evidence="2">KCTC 52366</strain>
    </source>
</reference>
<sequence length="67" mass="7570">MADTARMGLARRINDLSATELHEFVRNRLNSRELHHIVRQLNDIVMSKAPGQSGVAREALDRLGFVD</sequence>
<accession>A0ABV7GN51</accession>
<name>A0ABV7GN51_9RHOB</name>
<evidence type="ECO:0000313" key="1">
    <source>
        <dbReference type="EMBL" id="MFC3141916.1"/>
    </source>
</evidence>
<dbReference type="Proteomes" id="UP001595632">
    <property type="component" value="Unassembled WGS sequence"/>
</dbReference>
<comment type="caution">
    <text evidence="1">The sequence shown here is derived from an EMBL/GenBank/DDBJ whole genome shotgun (WGS) entry which is preliminary data.</text>
</comment>
<evidence type="ECO:0000313" key="2">
    <source>
        <dbReference type="Proteomes" id="UP001595632"/>
    </source>
</evidence>
<dbReference type="RefSeq" id="WP_275631836.1">
    <property type="nucleotide sequence ID" value="NZ_JARGYD010000002.1"/>
</dbReference>
<keyword evidence="2" id="KW-1185">Reference proteome</keyword>
<organism evidence="1 2">
    <name type="scientific">Psychromarinibacter halotolerans</name>
    <dbReference type="NCBI Taxonomy" id="1775175"/>
    <lineage>
        <taxon>Bacteria</taxon>
        <taxon>Pseudomonadati</taxon>
        <taxon>Pseudomonadota</taxon>
        <taxon>Alphaproteobacteria</taxon>
        <taxon>Rhodobacterales</taxon>
        <taxon>Paracoccaceae</taxon>
        <taxon>Psychromarinibacter</taxon>
    </lineage>
</organism>
<protein>
    <submittedName>
        <fullName evidence="1">Uncharacterized protein</fullName>
    </submittedName>
</protein>